<evidence type="ECO:0000259" key="3">
    <source>
        <dbReference type="PROSITE" id="PS51173"/>
    </source>
</evidence>
<dbReference type="InterPro" id="IPR012291">
    <property type="entry name" value="CBM2_carb-bd_dom_sf"/>
</dbReference>
<dbReference type="SUPFAM" id="SSF49384">
    <property type="entry name" value="Carbohydrate-binding domain"/>
    <property type="match status" value="1"/>
</dbReference>
<proteinExistence type="predicted"/>
<protein>
    <submittedName>
        <fullName evidence="4">Cellulose-binding protein</fullName>
    </submittedName>
</protein>
<evidence type="ECO:0000313" key="4">
    <source>
        <dbReference type="EMBL" id="THV28566.1"/>
    </source>
</evidence>
<sequence length="384" mass="41550">MFNLRRFGLHRLDPPRPGGRRMTVRSLIVLVAALFAAGTAAVLFVQPASSHGTAIGPSSRHYSCWERWGSDFQNPAMEQEDPMCWAAWQNDPSAMWNWNGLYREQVGGNHQAALPDNQLCSGGQTGGTRYAPLDDPGPWKTTQVNSSFTFTTWDQANHGADYYRVYVTKQGYNAETDALDWADLELVADTGDIDPGVGRTPPSGGGTLVDIPVSAPGRSGHHVVFMIWQASHFDQSFYSCSDVWFGSGQPTDPPTTPDDPDPTTEEPTDDPTDEPTGEPTGTPAGYECTATATVNNWGSGAGVTVKVENTGDQAIHNWMLHWEWPSSGVTISQIWNAEHSTMGDMEMAAPVSWNQAIAVGGSIEFGFNVSGALSGAPEFDCFPT</sequence>
<keyword evidence="5" id="KW-1185">Reference proteome</keyword>
<gene>
    <name evidence="4" type="ORF">E9998_10575</name>
</gene>
<evidence type="ECO:0000313" key="5">
    <source>
        <dbReference type="Proteomes" id="UP000305792"/>
    </source>
</evidence>
<dbReference type="PANTHER" id="PTHR34823:SF1">
    <property type="entry name" value="CHITIN-BINDING TYPE-4 DOMAIN-CONTAINING PROTEIN"/>
    <property type="match status" value="1"/>
</dbReference>
<feature type="compositionally biased region" description="Acidic residues" evidence="2">
    <location>
        <begin position="258"/>
        <end position="276"/>
    </location>
</feature>
<dbReference type="GO" id="GO:0004553">
    <property type="term" value="F:hydrolase activity, hydrolyzing O-glycosyl compounds"/>
    <property type="evidence" value="ECO:0007669"/>
    <property type="project" value="InterPro"/>
</dbReference>
<dbReference type="PANTHER" id="PTHR34823">
    <property type="entry name" value="GLCNAC-BINDING PROTEIN A"/>
    <property type="match status" value="1"/>
</dbReference>
<evidence type="ECO:0000256" key="2">
    <source>
        <dbReference type="SAM" id="MobiDB-lite"/>
    </source>
</evidence>
<feature type="region of interest" description="Disordered" evidence="2">
    <location>
        <begin position="248"/>
        <end position="285"/>
    </location>
</feature>
<dbReference type="CDD" id="cd21177">
    <property type="entry name" value="LPMO_AA10"/>
    <property type="match status" value="1"/>
</dbReference>
<dbReference type="PROSITE" id="PS51173">
    <property type="entry name" value="CBM2"/>
    <property type="match status" value="1"/>
</dbReference>
<dbReference type="Pfam" id="PF00553">
    <property type="entry name" value="CBM_2"/>
    <property type="match status" value="1"/>
</dbReference>
<dbReference type="EMBL" id="STGX01000007">
    <property type="protein sequence ID" value="THV28566.1"/>
    <property type="molecule type" value="Genomic_DNA"/>
</dbReference>
<dbReference type="Proteomes" id="UP000305792">
    <property type="component" value="Unassembled WGS sequence"/>
</dbReference>
<reference evidence="4 5" key="1">
    <citation type="journal article" date="2018" name="Int. J. Syst. Evol. Microbiol.">
        <title>Glycomyces paridis sp. nov., isolated from the medicinal plant Paris polyphylla.</title>
        <authorList>
            <person name="Fang X.M."/>
            <person name="Bai J.L."/>
            <person name="Su J."/>
            <person name="Zhao L.L."/>
            <person name="Liu H.Y."/>
            <person name="Ma B.P."/>
            <person name="Zhang Y.Q."/>
            <person name="Yu L.Y."/>
        </authorList>
    </citation>
    <scope>NUCLEOTIDE SEQUENCE [LARGE SCALE GENOMIC DNA]</scope>
    <source>
        <strain evidence="4 5">CPCC 204357</strain>
    </source>
</reference>
<dbReference type="Pfam" id="PF03067">
    <property type="entry name" value="LPMO_10"/>
    <property type="match status" value="1"/>
</dbReference>
<dbReference type="InterPro" id="IPR004302">
    <property type="entry name" value="Cellulose/chitin-bd_N"/>
</dbReference>
<feature type="domain" description="CBM2" evidence="3">
    <location>
        <begin position="279"/>
        <end position="384"/>
    </location>
</feature>
<accession>A0A4V4HP43</accession>
<evidence type="ECO:0000256" key="1">
    <source>
        <dbReference type="ARBA" id="ARBA00022729"/>
    </source>
</evidence>
<dbReference type="GO" id="GO:0030247">
    <property type="term" value="F:polysaccharide binding"/>
    <property type="evidence" value="ECO:0007669"/>
    <property type="project" value="UniProtKB-UniRule"/>
</dbReference>
<dbReference type="OrthoDB" id="5179374at2"/>
<dbReference type="SUPFAM" id="SSF81296">
    <property type="entry name" value="E set domains"/>
    <property type="match status" value="1"/>
</dbReference>
<dbReference type="Gene3D" id="2.60.40.290">
    <property type="match status" value="1"/>
</dbReference>
<dbReference type="InterPro" id="IPR008965">
    <property type="entry name" value="CBM2/CBM3_carb-bd_dom_sf"/>
</dbReference>
<comment type="caution">
    <text evidence="4">The sequence shown here is derived from an EMBL/GenBank/DDBJ whole genome shotgun (WGS) entry which is preliminary data.</text>
</comment>
<name>A0A4V4HP43_9ACTN</name>
<dbReference type="InterPro" id="IPR001919">
    <property type="entry name" value="CBD2"/>
</dbReference>
<dbReference type="SMART" id="SM00637">
    <property type="entry name" value="CBD_II"/>
    <property type="match status" value="1"/>
</dbReference>
<dbReference type="InterPro" id="IPR014756">
    <property type="entry name" value="Ig_E-set"/>
</dbReference>
<dbReference type="AlphaFoldDB" id="A0A4V4HP43"/>
<keyword evidence="1" id="KW-0732">Signal</keyword>
<dbReference type="Gene3D" id="2.70.50.50">
    <property type="entry name" value="chitin-binding protein cbp21"/>
    <property type="match status" value="1"/>
</dbReference>
<dbReference type="GO" id="GO:0005975">
    <property type="term" value="P:carbohydrate metabolic process"/>
    <property type="evidence" value="ECO:0007669"/>
    <property type="project" value="InterPro"/>
</dbReference>
<dbReference type="InterPro" id="IPR051024">
    <property type="entry name" value="GlcNAc_Chitin_IntDeg"/>
</dbReference>
<organism evidence="4 5">
    <name type="scientific">Glycomyces paridis</name>
    <dbReference type="NCBI Taxonomy" id="2126555"/>
    <lineage>
        <taxon>Bacteria</taxon>
        <taxon>Bacillati</taxon>
        <taxon>Actinomycetota</taxon>
        <taxon>Actinomycetes</taxon>
        <taxon>Glycomycetales</taxon>
        <taxon>Glycomycetaceae</taxon>
        <taxon>Glycomyces</taxon>
    </lineage>
</organism>